<dbReference type="Proteomes" id="UP000245399">
    <property type="component" value="Chromosome"/>
</dbReference>
<reference evidence="1 4" key="1">
    <citation type="submission" date="2018-05" db="EMBL/GenBank/DDBJ databases">
        <title>Klebsiella quasipneumonaiae provides a window into carbapenemase gene transfer, plasmid rearrangements and nosocomial acquisition from the hospital environment.</title>
        <authorList>
            <person name="Mathers A.J."/>
            <person name="Vegesana K."/>
            <person name="Stoesser N."/>
            <person name="Crook D."/>
            <person name="Vaughan A."/>
            <person name="Barry K."/>
            <person name="Parikh H."/>
            <person name="Sebra R."/>
            <person name="Kotay S."/>
            <person name="Walker A.S."/>
            <person name="Sheppard A.E."/>
        </authorList>
    </citation>
    <scope>NUCLEOTIDE SEQUENCE [LARGE SCALE GENOMIC DNA]</scope>
    <source>
        <strain evidence="1 4">CAV1761</strain>
    </source>
</reference>
<reference evidence="3" key="2">
    <citation type="submission" date="2018-06" db="EMBL/GenBank/DDBJ databases">
        <title>Serratia marcescens genome sequencing and assembly.</title>
        <authorList>
            <person name="Martins R.C.R."/>
            <person name="Perdigao-Neto L.V."/>
            <person name="Costa S.F."/>
            <person name="Levin A.S.S."/>
        </authorList>
    </citation>
    <scope>NUCLEOTIDE SEQUENCE</scope>
    <source>
        <strain evidence="3">1283</strain>
    </source>
</reference>
<dbReference type="EMBL" id="CP029449">
    <property type="protein sequence ID" value="AWL66701.1"/>
    <property type="molecule type" value="Genomic_DNA"/>
</dbReference>
<proteinExistence type="predicted"/>
<evidence type="ECO:0000313" key="1">
    <source>
        <dbReference type="EMBL" id="AWL66701.1"/>
    </source>
</evidence>
<gene>
    <name evidence="1" type="ORF">DKC05_02965</name>
    <name evidence="3" type="ORF">DMW51_00920</name>
    <name evidence="2" type="ORF">J4732_14400</name>
</gene>
<accession>A0A2V4GM80</accession>
<evidence type="ECO:0000313" key="2">
    <source>
        <dbReference type="EMBL" id="MBO2007024.1"/>
    </source>
</evidence>
<dbReference type="Proteomes" id="UP000247823">
    <property type="component" value="Unassembled WGS sequence"/>
</dbReference>
<protein>
    <submittedName>
        <fullName evidence="2">ABC transporter permease</fullName>
    </submittedName>
</protein>
<dbReference type="AlphaFoldDB" id="A0A2V4GM80"/>
<evidence type="ECO:0000313" key="3">
    <source>
        <dbReference type="EMBL" id="PYA75057.1"/>
    </source>
</evidence>
<dbReference type="EMBL" id="QJQB01000015">
    <property type="protein sequence ID" value="PYA75057.1"/>
    <property type="molecule type" value="Genomic_DNA"/>
</dbReference>
<keyword evidence="5" id="KW-1185">Reference proteome</keyword>
<sequence>MITGAVMISLLAIVLDWLLHRLQIALTPKGIRS</sequence>
<reference evidence="3" key="3">
    <citation type="submission" date="2018-06" db="EMBL/GenBank/DDBJ databases">
        <authorList>
            <person name="Martins R.C."/>
            <person name="Perdigao-Neto L.V."/>
            <person name="Costa S.F."/>
            <person name="Levin A.S.S."/>
        </authorList>
    </citation>
    <scope>NUCLEOTIDE SEQUENCE</scope>
    <source>
        <strain evidence="3">1283</strain>
    </source>
</reference>
<name>A0A2V4GM80_SERMA</name>
<reference evidence="2" key="4">
    <citation type="submission" date="2021-03" db="EMBL/GenBank/DDBJ databases">
        <title>Molecular epidemiology and mechanisms of colistin and carbapenem resistance in Enterobacteriaceae from clinical isolates, the environment and porcine samples in Pretoria, South Africa.</title>
        <authorList>
            <person name="Bogoshi D."/>
            <person name="Mbelle N.M."/>
            <person name="Naidoo V."/>
            <person name="Osei Sekyere J."/>
        </authorList>
    </citation>
    <scope>NUCLEOTIDE SEQUENCE</scope>
    <source>
        <strain evidence="2">C080</strain>
    </source>
</reference>
<evidence type="ECO:0000313" key="5">
    <source>
        <dbReference type="Proteomes" id="UP000247823"/>
    </source>
</evidence>
<dbReference type="EMBL" id="JAGETR010000089">
    <property type="protein sequence ID" value="MBO2007024.1"/>
    <property type="molecule type" value="Genomic_DNA"/>
</dbReference>
<organism evidence="2">
    <name type="scientific">Serratia marcescens</name>
    <dbReference type="NCBI Taxonomy" id="615"/>
    <lineage>
        <taxon>Bacteria</taxon>
        <taxon>Pseudomonadati</taxon>
        <taxon>Pseudomonadota</taxon>
        <taxon>Gammaproteobacteria</taxon>
        <taxon>Enterobacterales</taxon>
        <taxon>Yersiniaceae</taxon>
        <taxon>Serratia</taxon>
    </lineage>
</organism>
<evidence type="ECO:0000313" key="4">
    <source>
        <dbReference type="Proteomes" id="UP000245399"/>
    </source>
</evidence>